<dbReference type="Pfam" id="PF04101">
    <property type="entry name" value="Glyco_tran_28_C"/>
    <property type="match status" value="1"/>
</dbReference>
<dbReference type="OrthoDB" id="9808936at2"/>
<comment type="catalytic activity">
    <reaction evidence="10">
        <text>di-trans,octa-cis-undecaprenyl diphospho-N-acetyl-alpha-D-muramoyl-L-alanyl-D-glutamyl-meso-2,6-diaminopimeloyl-D-alanyl-D-alanine + UDP-N-acetyl-alpha-D-glucosamine = di-trans,octa-cis-undecaprenyl diphospho-[N-acetyl-alpha-D-glucosaminyl-(1-&gt;4)]-N-acetyl-alpha-D-muramoyl-L-alanyl-D-glutamyl-meso-2,6-diaminopimeloyl-D-alanyl-D-alanine + UDP + H(+)</text>
        <dbReference type="Rhea" id="RHEA:31227"/>
        <dbReference type="ChEBI" id="CHEBI:15378"/>
        <dbReference type="ChEBI" id="CHEBI:57705"/>
        <dbReference type="ChEBI" id="CHEBI:58223"/>
        <dbReference type="ChEBI" id="CHEBI:61387"/>
        <dbReference type="ChEBI" id="CHEBI:61388"/>
        <dbReference type="EC" id="2.4.1.227"/>
    </reaction>
</comment>
<evidence type="ECO:0000313" key="13">
    <source>
        <dbReference type="EMBL" id="PZW37972.1"/>
    </source>
</evidence>
<dbReference type="CDD" id="cd03785">
    <property type="entry name" value="GT28_MurG"/>
    <property type="match status" value="1"/>
</dbReference>
<gene>
    <name evidence="10" type="primary">murG</name>
    <name evidence="13" type="ORF">C8P66_1384</name>
</gene>
<dbReference type="UniPathway" id="UPA00219"/>
<dbReference type="InterPro" id="IPR006009">
    <property type="entry name" value="GlcNAc_MurG"/>
</dbReference>
<evidence type="ECO:0000313" key="14">
    <source>
        <dbReference type="Proteomes" id="UP000249688"/>
    </source>
</evidence>
<dbReference type="SUPFAM" id="SSF53756">
    <property type="entry name" value="UDP-Glycosyltransferase/glycogen phosphorylase"/>
    <property type="match status" value="1"/>
</dbReference>
<dbReference type="GO" id="GO:0005886">
    <property type="term" value="C:plasma membrane"/>
    <property type="evidence" value="ECO:0007669"/>
    <property type="project" value="UniProtKB-SubCell"/>
</dbReference>
<evidence type="ECO:0000256" key="7">
    <source>
        <dbReference type="ARBA" id="ARBA00023136"/>
    </source>
</evidence>
<dbReference type="EC" id="2.4.1.227" evidence="10"/>
<keyword evidence="14" id="KW-1185">Reference proteome</keyword>
<dbReference type="GO" id="GO:0071555">
    <property type="term" value="P:cell wall organization"/>
    <property type="evidence" value="ECO:0007669"/>
    <property type="project" value="UniProtKB-KW"/>
</dbReference>
<comment type="function">
    <text evidence="10">Cell wall formation. Catalyzes the transfer of a GlcNAc subunit on undecaprenyl-pyrophosphoryl-MurNAc-pentapeptide (lipid intermediate I) to form undecaprenyl-pyrophosphoryl-MurNAc-(pentapeptide)GlcNAc (lipid intermediate II).</text>
</comment>
<dbReference type="GO" id="GO:0009252">
    <property type="term" value="P:peptidoglycan biosynthetic process"/>
    <property type="evidence" value="ECO:0007669"/>
    <property type="project" value="UniProtKB-UniRule"/>
</dbReference>
<feature type="binding site" evidence="10">
    <location>
        <position position="299"/>
    </location>
    <ligand>
        <name>UDP-N-acetyl-alpha-D-glucosamine</name>
        <dbReference type="ChEBI" id="CHEBI:57705"/>
    </ligand>
</feature>
<comment type="pathway">
    <text evidence="10">Cell wall biogenesis; peptidoglycan biosynthesis.</text>
</comment>
<dbReference type="PANTHER" id="PTHR21015">
    <property type="entry name" value="UDP-N-ACETYLGLUCOSAMINE--N-ACETYLMURAMYL-(PENTAPEPTIDE) PYROPHOSPHORYL-UNDECAPRENOL N-ACETYLGLUCOSAMINE TRANSFERASE 1"/>
    <property type="match status" value="1"/>
</dbReference>
<evidence type="ECO:0000256" key="4">
    <source>
        <dbReference type="ARBA" id="ARBA00022679"/>
    </source>
</evidence>
<organism evidence="13 14">
    <name type="scientific">Humitalea rosea</name>
    <dbReference type="NCBI Taxonomy" id="990373"/>
    <lineage>
        <taxon>Bacteria</taxon>
        <taxon>Pseudomonadati</taxon>
        <taxon>Pseudomonadota</taxon>
        <taxon>Alphaproteobacteria</taxon>
        <taxon>Acetobacterales</taxon>
        <taxon>Roseomonadaceae</taxon>
        <taxon>Humitalea</taxon>
    </lineage>
</organism>
<keyword evidence="7 10" id="KW-0472">Membrane</keyword>
<feature type="domain" description="Glycosyltransferase family 28 N-terminal" evidence="11">
    <location>
        <begin position="9"/>
        <end position="143"/>
    </location>
</feature>
<evidence type="ECO:0000256" key="3">
    <source>
        <dbReference type="ARBA" id="ARBA00022676"/>
    </source>
</evidence>
<evidence type="ECO:0000256" key="1">
    <source>
        <dbReference type="ARBA" id="ARBA00022475"/>
    </source>
</evidence>
<dbReference type="Pfam" id="PF03033">
    <property type="entry name" value="Glyco_transf_28"/>
    <property type="match status" value="1"/>
</dbReference>
<keyword evidence="3 10" id="KW-0328">Glycosyltransferase</keyword>
<comment type="caution">
    <text evidence="13">The sequence shown here is derived from an EMBL/GenBank/DDBJ whole genome shotgun (WGS) entry which is preliminary data.</text>
</comment>
<feature type="binding site" evidence="10">
    <location>
        <position position="198"/>
    </location>
    <ligand>
        <name>UDP-N-acetyl-alpha-D-glucosamine</name>
        <dbReference type="ChEBI" id="CHEBI:57705"/>
    </ligand>
</feature>
<proteinExistence type="inferred from homology"/>
<comment type="subcellular location">
    <subcellularLocation>
        <location evidence="10">Cell membrane</location>
        <topology evidence="10">Peripheral membrane protein</topology>
        <orientation evidence="10">Cytoplasmic side</orientation>
    </subcellularLocation>
</comment>
<keyword evidence="4 10" id="KW-0808">Transferase</keyword>
<keyword evidence="9 10" id="KW-0961">Cell wall biogenesis/degradation</keyword>
<dbReference type="PANTHER" id="PTHR21015:SF22">
    <property type="entry name" value="GLYCOSYLTRANSFERASE"/>
    <property type="match status" value="1"/>
</dbReference>
<keyword evidence="1 10" id="KW-1003">Cell membrane</keyword>
<protein>
    <recommendedName>
        <fullName evidence="10">UDP-N-acetylglucosamine--N-acetylmuramyl-(pentapeptide) pyrophosphoryl-undecaprenol N-acetylglucosamine transferase</fullName>
        <ecNumber evidence="10">2.4.1.227</ecNumber>
    </recommendedName>
    <alternativeName>
        <fullName evidence="10">Undecaprenyl-PP-MurNAc-pentapeptide-UDPGlcNAc GlcNAc transferase</fullName>
    </alternativeName>
</protein>
<dbReference type="AlphaFoldDB" id="A0A2W7HV14"/>
<keyword evidence="6 10" id="KW-0573">Peptidoglycan synthesis</keyword>
<dbReference type="HAMAP" id="MF_00033">
    <property type="entry name" value="MurG"/>
    <property type="match status" value="1"/>
</dbReference>
<dbReference type="GO" id="GO:0050511">
    <property type="term" value="F:undecaprenyldiphospho-muramoylpentapeptide beta-N-acetylglucosaminyltransferase activity"/>
    <property type="evidence" value="ECO:0007669"/>
    <property type="project" value="UniProtKB-UniRule"/>
</dbReference>
<feature type="binding site" evidence="10">
    <location>
        <begin position="16"/>
        <end position="18"/>
    </location>
    <ligand>
        <name>UDP-N-acetyl-alpha-D-glucosamine</name>
        <dbReference type="ChEBI" id="CHEBI:57705"/>
    </ligand>
</feature>
<dbReference type="EMBL" id="QKYU01000038">
    <property type="protein sequence ID" value="PZW37972.1"/>
    <property type="molecule type" value="Genomic_DNA"/>
</dbReference>
<dbReference type="Gene3D" id="3.40.50.2000">
    <property type="entry name" value="Glycogen Phosphorylase B"/>
    <property type="match status" value="2"/>
</dbReference>
<evidence type="ECO:0000256" key="6">
    <source>
        <dbReference type="ARBA" id="ARBA00022984"/>
    </source>
</evidence>
<keyword evidence="5 10" id="KW-0133">Cell shape</keyword>
<dbReference type="GO" id="GO:0051991">
    <property type="term" value="F:UDP-N-acetyl-D-glucosamine:N-acetylmuramoyl-L-alanyl-D-glutamyl-meso-2,6-diaminopimelyl-D-alanyl-D-alanine-diphosphoundecaprenol 4-beta-N-acetylglucosaminlytransferase activity"/>
    <property type="evidence" value="ECO:0007669"/>
    <property type="project" value="RHEA"/>
</dbReference>
<evidence type="ECO:0000256" key="2">
    <source>
        <dbReference type="ARBA" id="ARBA00022618"/>
    </source>
</evidence>
<evidence type="ECO:0000256" key="8">
    <source>
        <dbReference type="ARBA" id="ARBA00023306"/>
    </source>
</evidence>
<dbReference type="NCBIfam" id="TIGR01133">
    <property type="entry name" value="murG"/>
    <property type="match status" value="1"/>
</dbReference>
<feature type="domain" description="Glycosyl transferase family 28 C-terminal" evidence="12">
    <location>
        <begin position="192"/>
        <end position="355"/>
    </location>
</feature>
<dbReference type="GO" id="GO:0051301">
    <property type="term" value="P:cell division"/>
    <property type="evidence" value="ECO:0007669"/>
    <property type="project" value="UniProtKB-KW"/>
</dbReference>
<dbReference type="GO" id="GO:0005975">
    <property type="term" value="P:carbohydrate metabolic process"/>
    <property type="evidence" value="ECO:0007669"/>
    <property type="project" value="InterPro"/>
</dbReference>
<evidence type="ECO:0000259" key="11">
    <source>
        <dbReference type="Pfam" id="PF03033"/>
    </source>
</evidence>
<feature type="binding site" evidence="10">
    <location>
        <position position="131"/>
    </location>
    <ligand>
        <name>UDP-N-acetyl-alpha-D-glucosamine</name>
        <dbReference type="ChEBI" id="CHEBI:57705"/>
    </ligand>
</feature>
<dbReference type="InterPro" id="IPR004276">
    <property type="entry name" value="GlycoTrans_28_N"/>
</dbReference>
<comment type="similarity">
    <text evidence="10">Belongs to the glycosyltransferase 28 family. MurG subfamily.</text>
</comment>
<dbReference type="Proteomes" id="UP000249688">
    <property type="component" value="Unassembled WGS sequence"/>
</dbReference>
<name>A0A2W7HV14_9PROT</name>
<dbReference type="InterPro" id="IPR007235">
    <property type="entry name" value="Glyco_trans_28_C"/>
</dbReference>
<sequence length="371" mass="38090">MRGPAVRPIIIAAGGTGGHLSPAEALAAEFAARGQRVILMTDARSIAATEHFPCERRVVISGAGLAGRSPWRVLKGAAAMAAGIAQARRVMREVQPAAIVGFGGYPSVPPIFAARMFFPAWHVPVLLHEQNAVLGRANRLLARGHASLALSFQATSRLPVNAHVMVTGNPVRGAIAALHAQPYPDATGRLKLLVTGGSLGARIFSTLVPAALALLPEALLARIDLTQQVRREDLEAVRATYEALGLSAELSPFLGDMPERLAAAHLVIARAGASTCAELAAAGRPGVLVPLPGSIDDHQAANAAILASAGGAIACNQSTLTAEALAETLTRLLDDPARLAAMAAACASLGRPEAAASLADAVLASMRAEVP</sequence>
<evidence type="ECO:0000256" key="10">
    <source>
        <dbReference type="HAMAP-Rule" id="MF_00033"/>
    </source>
</evidence>
<evidence type="ECO:0000256" key="9">
    <source>
        <dbReference type="ARBA" id="ARBA00023316"/>
    </source>
</evidence>
<keyword evidence="2 10" id="KW-0132">Cell division</keyword>
<evidence type="ECO:0000259" key="12">
    <source>
        <dbReference type="Pfam" id="PF04101"/>
    </source>
</evidence>
<reference evidence="13 14" key="1">
    <citation type="submission" date="2018-06" db="EMBL/GenBank/DDBJ databases">
        <title>Genomic Encyclopedia of Archaeal and Bacterial Type Strains, Phase II (KMG-II): from individual species to whole genera.</title>
        <authorList>
            <person name="Goeker M."/>
        </authorList>
    </citation>
    <scope>NUCLEOTIDE SEQUENCE [LARGE SCALE GENOMIC DNA]</scope>
    <source>
        <strain evidence="13 14">DSM 24525</strain>
    </source>
</reference>
<feature type="binding site" evidence="10">
    <location>
        <position position="172"/>
    </location>
    <ligand>
        <name>UDP-N-acetyl-alpha-D-glucosamine</name>
        <dbReference type="ChEBI" id="CHEBI:57705"/>
    </ligand>
</feature>
<comment type="caution">
    <text evidence="10">Lacks conserved residue(s) required for the propagation of feature annotation.</text>
</comment>
<dbReference type="GO" id="GO:0008360">
    <property type="term" value="P:regulation of cell shape"/>
    <property type="evidence" value="ECO:0007669"/>
    <property type="project" value="UniProtKB-KW"/>
</dbReference>
<accession>A0A2W7HV14</accession>
<keyword evidence="8 10" id="KW-0131">Cell cycle</keyword>
<evidence type="ECO:0000256" key="5">
    <source>
        <dbReference type="ARBA" id="ARBA00022960"/>
    </source>
</evidence>